<gene>
    <name evidence="5" type="ORF">CAMPLR22A2D_LOCUS5324</name>
</gene>
<evidence type="ECO:0000256" key="2">
    <source>
        <dbReference type="ARBA" id="ARBA00022679"/>
    </source>
</evidence>
<dbReference type="SUPFAM" id="SSF52540">
    <property type="entry name" value="P-loop containing nucleoside triphosphate hydrolases"/>
    <property type="match status" value="1"/>
</dbReference>
<evidence type="ECO:0000259" key="4">
    <source>
        <dbReference type="Pfam" id="PF00685"/>
    </source>
</evidence>
<dbReference type="Gene3D" id="3.40.50.300">
    <property type="entry name" value="P-loop containing nucleotide triphosphate hydrolases"/>
    <property type="match status" value="1"/>
</dbReference>
<dbReference type="Pfam" id="PF00685">
    <property type="entry name" value="Sulfotransfer_1"/>
    <property type="match status" value="1"/>
</dbReference>
<comment type="similarity">
    <text evidence="1 3">Belongs to the sulfotransferase 1 family.</text>
</comment>
<evidence type="ECO:0000256" key="3">
    <source>
        <dbReference type="RuleBase" id="RU361155"/>
    </source>
</evidence>
<accession>A0A7H4LQ02</accession>
<dbReference type="AlphaFoldDB" id="A0A7H4LQ02"/>
<sequence length="337" mass="38157">MAQVESEIKESSTNESEALIATLPTREGWSTPLTLYNKCWLRSHMLRRFMLVRDNFKPRRDDIILATHPKSGTTWLKALAFTISTRSRCDFTDSPLLTNNPQRVVPFIGAMGGDLDFLETLPSPRLLATHLPPSLLPPAISTVGCRVVYLCREPKDAFVSRWHFDNKMSKGAPITLDDAFSMFCEGFSPFGPFWDHYLQYWKESLARPQEVMFLKYEEIVSDPLTVVKKLASFLDVPFTEEEEKSGVVDQVVSFCSFESLRNLDVNKTGGAERAGGKIFIQHSSLFRKGKVGDWVNHMSKEMGEKNGSPRGGKVQRNWSRVLRCILVLHLSMGSECL</sequence>
<dbReference type="PANTHER" id="PTHR11783">
    <property type="entry name" value="SULFOTRANSFERASE SULT"/>
    <property type="match status" value="1"/>
</dbReference>
<feature type="domain" description="Sulfotransferase" evidence="4">
    <location>
        <begin position="61"/>
        <end position="305"/>
    </location>
</feature>
<keyword evidence="2 3" id="KW-0808">Transferase</keyword>
<dbReference type="InterPro" id="IPR027417">
    <property type="entry name" value="P-loop_NTPase"/>
</dbReference>
<dbReference type="InterPro" id="IPR000863">
    <property type="entry name" value="Sulfotransferase_dom"/>
</dbReference>
<name>A0A7H4LQ02_WHEAT</name>
<dbReference type="EMBL" id="LS480641">
    <property type="protein sequence ID" value="SPT20691.1"/>
    <property type="molecule type" value="Genomic_DNA"/>
</dbReference>
<protein>
    <recommendedName>
        <fullName evidence="3">Sulfotransferase</fullName>
        <ecNumber evidence="3">2.8.2.-</ecNumber>
    </recommendedName>
</protein>
<evidence type="ECO:0000313" key="6">
    <source>
        <dbReference type="Proteomes" id="UP000280104"/>
    </source>
</evidence>
<evidence type="ECO:0000313" key="5">
    <source>
        <dbReference type="EMBL" id="SPT20691.1"/>
    </source>
</evidence>
<organism evidence="5 6">
    <name type="scientific">Triticum aestivum</name>
    <name type="common">Wheat</name>
    <dbReference type="NCBI Taxonomy" id="4565"/>
    <lineage>
        <taxon>Eukaryota</taxon>
        <taxon>Viridiplantae</taxon>
        <taxon>Streptophyta</taxon>
        <taxon>Embryophyta</taxon>
        <taxon>Tracheophyta</taxon>
        <taxon>Spermatophyta</taxon>
        <taxon>Magnoliopsida</taxon>
        <taxon>Liliopsida</taxon>
        <taxon>Poales</taxon>
        <taxon>Poaceae</taxon>
        <taxon>BOP clade</taxon>
        <taxon>Pooideae</taxon>
        <taxon>Triticodae</taxon>
        <taxon>Triticeae</taxon>
        <taxon>Triticinae</taxon>
        <taxon>Triticum</taxon>
    </lineage>
</organism>
<proteinExistence type="inferred from homology"/>
<dbReference type="EC" id="2.8.2.-" evidence="3"/>
<reference evidence="5 6" key="1">
    <citation type="submission" date="2018-05" db="EMBL/GenBank/DDBJ databases">
        <authorList>
            <person name="Thind KAUR A."/>
        </authorList>
    </citation>
    <scope>NUCLEOTIDE SEQUENCE [LARGE SCALE GENOMIC DNA]</scope>
</reference>
<dbReference type="Proteomes" id="UP000280104">
    <property type="component" value="Chromosome II"/>
</dbReference>
<dbReference type="GO" id="GO:0008146">
    <property type="term" value="F:sulfotransferase activity"/>
    <property type="evidence" value="ECO:0007669"/>
    <property type="project" value="InterPro"/>
</dbReference>
<evidence type="ECO:0000256" key="1">
    <source>
        <dbReference type="ARBA" id="ARBA00005771"/>
    </source>
</evidence>